<dbReference type="InterPro" id="IPR000257">
    <property type="entry name" value="Uroporphyrinogen_deCOase"/>
</dbReference>
<keyword evidence="3" id="KW-1185">Reference proteome</keyword>
<dbReference type="InterPro" id="IPR038071">
    <property type="entry name" value="UROD/MetE-like_sf"/>
</dbReference>
<dbReference type="GO" id="GO:0004853">
    <property type="term" value="F:uroporphyrinogen decarboxylase activity"/>
    <property type="evidence" value="ECO:0007669"/>
    <property type="project" value="InterPro"/>
</dbReference>
<organism evidence="2">
    <name type="scientific">Flexilinea flocculi</name>
    <dbReference type="NCBI Taxonomy" id="1678840"/>
    <lineage>
        <taxon>Bacteria</taxon>
        <taxon>Bacillati</taxon>
        <taxon>Chloroflexota</taxon>
        <taxon>Anaerolineae</taxon>
        <taxon>Anaerolineales</taxon>
        <taxon>Anaerolineaceae</taxon>
        <taxon>Flexilinea</taxon>
    </lineage>
</organism>
<dbReference type="RefSeq" id="WP_062278699.1">
    <property type="nucleotide sequence ID" value="NZ_DF968180.1"/>
</dbReference>
<dbReference type="AlphaFoldDB" id="A0A0K8PCM0"/>
<reference evidence="2" key="1">
    <citation type="journal article" date="2015" name="Genome Announc.">
        <title>Draft Genome Sequence of Anaerolineae Strain TC1, a Novel Isolate from a Methanogenic Wastewater Treatment System.</title>
        <authorList>
            <person name="Matsuura N."/>
            <person name="Tourlousse D.M."/>
            <person name="Sun L."/>
            <person name="Toyonaga M."/>
            <person name="Kuroda K."/>
            <person name="Ohashi A."/>
            <person name="Cruz R."/>
            <person name="Yamaguchi T."/>
            <person name="Sekiguchi Y."/>
        </authorList>
    </citation>
    <scope>NUCLEOTIDE SEQUENCE [LARGE SCALE GENOMIC DNA]</scope>
    <source>
        <strain evidence="2">TC1</strain>
    </source>
</reference>
<dbReference type="Pfam" id="PF01208">
    <property type="entry name" value="URO-D"/>
    <property type="match status" value="1"/>
</dbReference>
<accession>A0A0K8PCM0</accession>
<feature type="domain" description="Uroporphyrinogen decarboxylase (URO-D)" evidence="1">
    <location>
        <begin position="196"/>
        <end position="394"/>
    </location>
</feature>
<sequence length="469" mass="52998">MFKSKEIEKKYQERFRRYITAMNGGTPDRIPIRFLYQEVAARYAGLTNQQVACDYQLAFDCTRKMAEEMGNDAVMLNAIWSNYGLAKSASWKYLYCPGVDVDIKSVNQFGEPAEKKQLFMFENEYDEFSDDPTAFLFSKWFPRATTRLANIGEPVTMDHNVALISGALAYANYMNAFGPAAAKLKYESGVVSANAGMIKAPLDILADKFRGYIETAIDTIERPADVLKACEALIPHIIANALGSADPDKKVPITIWAHRGCVPFFTRKTFDTIFWPTLKPIFEEIISKGYQILFYGEGNWETHYNSLKELPTGSLIYHLDKGDLQTCAKAFKGKFAISGGVRYEILARGNENDVRSHLKELFAVMKPEGDYILDASALMLNDINPENVRAAIEYTLENGVYSQGGTGFTREYCQPQHINPGKRIPNTVRPWEIESASYRCLSGDVNLVREKWQANDAAAYNYLWTTVLW</sequence>
<proteinExistence type="predicted"/>
<name>A0A0K8PCM0_9CHLR</name>
<protein>
    <submittedName>
        <fullName evidence="2">Uroporphyrinogen-III decarboxylase</fullName>
    </submittedName>
</protein>
<evidence type="ECO:0000313" key="3">
    <source>
        <dbReference type="Proteomes" id="UP000053370"/>
    </source>
</evidence>
<dbReference type="Gene3D" id="3.20.20.210">
    <property type="match status" value="1"/>
</dbReference>
<dbReference type="SUPFAM" id="SSF51726">
    <property type="entry name" value="UROD/MetE-like"/>
    <property type="match status" value="1"/>
</dbReference>
<dbReference type="Proteomes" id="UP000053370">
    <property type="component" value="Unassembled WGS sequence"/>
</dbReference>
<evidence type="ECO:0000313" key="2">
    <source>
        <dbReference type="EMBL" id="GAP39890.1"/>
    </source>
</evidence>
<dbReference type="EMBL" id="DF968180">
    <property type="protein sequence ID" value="GAP39890.1"/>
    <property type="molecule type" value="Genomic_DNA"/>
</dbReference>
<evidence type="ECO:0000259" key="1">
    <source>
        <dbReference type="Pfam" id="PF01208"/>
    </source>
</evidence>
<dbReference type="OrthoDB" id="1674563at2"/>
<gene>
    <name evidence="2" type="ORF">ATC1_12427</name>
</gene>
<dbReference type="GO" id="GO:0006779">
    <property type="term" value="P:porphyrin-containing compound biosynthetic process"/>
    <property type="evidence" value="ECO:0007669"/>
    <property type="project" value="InterPro"/>
</dbReference>
<dbReference type="STRING" id="1678840.ATC1_12427"/>